<keyword evidence="1" id="KW-1133">Transmembrane helix</keyword>
<organism evidence="2 3">
    <name type="scientific">Roseivirga seohaensis</name>
    <dbReference type="NCBI Taxonomy" id="1914963"/>
    <lineage>
        <taxon>Bacteria</taxon>
        <taxon>Pseudomonadati</taxon>
        <taxon>Bacteroidota</taxon>
        <taxon>Cytophagia</taxon>
        <taxon>Cytophagales</taxon>
        <taxon>Roseivirgaceae</taxon>
        <taxon>Roseivirga</taxon>
    </lineage>
</organism>
<keyword evidence="1" id="KW-0472">Membrane</keyword>
<dbReference type="EMBL" id="LRPB01000048">
    <property type="protein sequence ID" value="KYG80076.1"/>
    <property type="molecule type" value="Genomic_DNA"/>
</dbReference>
<accession>A0A150XMV1</accession>
<feature type="transmembrane region" description="Helical" evidence="1">
    <location>
        <begin position="12"/>
        <end position="30"/>
    </location>
</feature>
<protein>
    <submittedName>
        <fullName evidence="2">Uncharacterized protein</fullName>
    </submittedName>
</protein>
<dbReference type="Proteomes" id="UP000075663">
    <property type="component" value="Unassembled WGS sequence"/>
</dbReference>
<feature type="transmembrane region" description="Helical" evidence="1">
    <location>
        <begin position="98"/>
        <end position="117"/>
    </location>
</feature>
<evidence type="ECO:0000256" key="1">
    <source>
        <dbReference type="SAM" id="Phobius"/>
    </source>
</evidence>
<feature type="transmembrane region" description="Helical" evidence="1">
    <location>
        <begin position="75"/>
        <end position="92"/>
    </location>
</feature>
<evidence type="ECO:0000313" key="3">
    <source>
        <dbReference type="Proteomes" id="UP000075663"/>
    </source>
</evidence>
<comment type="caution">
    <text evidence="2">The sequence shown here is derived from an EMBL/GenBank/DDBJ whole genome shotgun (WGS) entry which is preliminary data.</text>
</comment>
<dbReference type="AlphaFoldDB" id="A0A150XMV1"/>
<name>A0A150XMV1_9BACT</name>
<feature type="transmembrane region" description="Helical" evidence="1">
    <location>
        <begin position="36"/>
        <end position="54"/>
    </location>
</feature>
<reference evidence="2 3" key="1">
    <citation type="submission" date="2016-01" db="EMBL/GenBank/DDBJ databases">
        <title>Genome sequencing of Roseivirga seohaensis SW-152.</title>
        <authorList>
            <person name="Selvaratnam C."/>
            <person name="Thevarajoo S."/>
            <person name="Goh K.M."/>
            <person name="Ee R."/>
            <person name="Chan K.-G."/>
            <person name="Chong C.S."/>
        </authorList>
    </citation>
    <scope>NUCLEOTIDE SEQUENCE [LARGE SCALE GENOMIC DNA]</scope>
    <source>
        <strain evidence="2 3">SW-152</strain>
    </source>
</reference>
<evidence type="ECO:0000313" key="2">
    <source>
        <dbReference type="EMBL" id="KYG80076.1"/>
    </source>
</evidence>
<keyword evidence="1" id="KW-0812">Transmembrane</keyword>
<gene>
    <name evidence="2" type="ORF">AWW67_12305</name>
</gene>
<proteinExistence type="predicted"/>
<dbReference type="RefSeq" id="WP_062303136.1">
    <property type="nucleotide sequence ID" value="NZ_LRPB01000048.1"/>
</dbReference>
<sequence>MKLVKSIKENTTFLITSFIGLLLLGVIYGFREMLYWSAVMMAISLPVIMLVVVYRTFERFGKREALVILKRRSPYFLIVITVFILDYTFVLDNYFRKYILVLDSVIIVGLLVLVLLIKAYRNI</sequence>